<evidence type="ECO:0000256" key="3">
    <source>
        <dbReference type="ARBA" id="ARBA00022801"/>
    </source>
</evidence>
<dbReference type="EC" id="3.1.3.48" evidence="2"/>
<dbReference type="PANTHER" id="PTHR11717:SF7">
    <property type="entry name" value="LOW MOLECULAR WEIGHT PHOSPHOTYROSINE PROTEIN PHOSPHATASE"/>
    <property type="match status" value="1"/>
</dbReference>
<evidence type="ECO:0000256" key="5">
    <source>
        <dbReference type="ARBA" id="ARBA00051722"/>
    </source>
</evidence>
<evidence type="ECO:0000259" key="6">
    <source>
        <dbReference type="SMART" id="SM00226"/>
    </source>
</evidence>
<keyword evidence="4" id="KW-0904">Protein phosphatase</keyword>
<evidence type="ECO:0000256" key="2">
    <source>
        <dbReference type="ARBA" id="ARBA00013064"/>
    </source>
</evidence>
<keyword evidence="8" id="KW-1185">Reference proteome</keyword>
<dbReference type="Gene3D" id="3.40.50.2300">
    <property type="match status" value="1"/>
</dbReference>
<gene>
    <name evidence="7" type="ORF">J2Z37_004053</name>
</gene>
<dbReference type="InterPro" id="IPR036196">
    <property type="entry name" value="Ptyr_pPase_sf"/>
</dbReference>
<dbReference type="PRINTS" id="PR00719">
    <property type="entry name" value="LMWPTPASE"/>
</dbReference>
<comment type="caution">
    <text evidence="7">The sequence shown here is derived from an EMBL/GenBank/DDBJ whole genome shotgun (WGS) entry which is preliminary data.</text>
</comment>
<organism evidence="7 8">
    <name type="scientific">Ammoniphilus resinae</name>
    <dbReference type="NCBI Taxonomy" id="861532"/>
    <lineage>
        <taxon>Bacteria</taxon>
        <taxon>Bacillati</taxon>
        <taxon>Bacillota</taxon>
        <taxon>Bacilli</taxon>
        <taxon>Bacillales</taxon>
        <taxon>Paenibacillaceae</taxon>
        <taxon>Aneurinibacillus group</taxon>
        <taxon>Ammoniphilus</taxon>
    </lineage>
</organism>
<dbReference type="InterPro" id="IPR023485">
    <property type="entry name" value="Ptyr_pPase"/>
</dbReference>
<evidence type="ECO:0000313" key="7">
    <source>
        <dbReference type="EMBL" id="MBP1934036.1"/>
    </source>
</evidence>
<dbReference type="SMART" id="SM00226">
    <property type="entry name" value="LMWPc"/>
    <property type="match status" value="1"/>
</dbReference>
<comment type="similarity">
    <text evidence="1">Belongs to the low molecular weight phosphotyrosine protein phosphatase family.</text>
</comment>
<feature type="domain" description="Phosphotyrosine protein phosphatase I" evidence="6">
    <location>
        <begin position="2"/>
        <end position="150"/>
    </location>
</feature>
<proteinExistence type="inferred from homology"/>
<sequence length="158" mass="17919">MINVIFVCLGNICRSPLGEGVFRELVREKGWSDLFHIDSAGTARYHVGKAPDPGSRKVAKQHGFSIDEQRARQFLPGDLGQWDYVIAMDASNRRNIEKLGQMVKGELFLLREFDVVEKGGDVPDPWSQGDAAFLESYQIIRRSCEELLNYIAEKHHLT</sequence>
<evidence type="ECO:0000256" key="4">
    <source>
        <dbReference type="ARBA" id="ARBA00022912"/>
    </source>
</evidence>
<keyword evidence="3 7" id="KW-0378">Hydrolase</keyword>
<dbReference type="EMBL" id="JAGGKT010000015">
    <property type="protein sequence ID" value="MBP1934036.1"/>
    <property type="molecule type" value="Genomic_DNA"/>
</dbReference>
<dbReference type="CDD" id="cd16343">
    <property type="entry name" value="LMWPTP"/>
    <property type="match status" value="1"/>
</dbReference>
<dbReference type="Pfam" id="PF01451">
    <property type="entry name" value="LMWPc"/>
    <property type="match status" value="1"/>
</dbReference>
<dbReference type="InterPro" id="IPR017867">
    <property type="entry name" value="Tyr_phospatase_low_mol_wt"/>
</dbReference>
<dbReference type="InterPro" id="IPR050438">
    <property type="entry name" value="LMW_PTPase"/>
</dbReference>
<comment type="catalytic activity">
    <reaction evidence="5">
        <text>O-phospho-L-tyrosyl-[protein] + H2O = L-tyrosyl-[protein] + phosphate</text>
        <dbReference type="Rhea" id="RHEA:10684"/>
        <dbReference type="Rhea" id="RHEA-COMP:10136"/>
        <dbReference type="Rhea" id="RHEA-COMP:20101"/>
        <dbReference type="ChEBI" id="CHEBI:15377"/>
        <dbReference type="ChEBI" id="CHEBI:43474"/>
        <dbReference type="ChEBI" id="CHEBI:46858"/>
        <dbReference type="ChEBI" id="CHEBI:61978"/>
        <dbReference type="EC" id="3.1.3.48"/>
    </reaction>
</comment>
<accession>A0ABS4GUV1</accession>
<evidence type="ECO:0000256" key="1">
    <source>
        <dbReference type="ARBA" id="ARBA00011063"/>
    </source>
</evidence>
<dbReference type="GO" id="GO:0004725">
    <property type="term" value="F:protein tyrosine phosphatase activity"/>
    <property type="evidence" value="ECO:0007669"/>
    <property type="project" value="UniProtKB-EC"/>
</dbReference>
<name>A0ABS4GUV1_9BACL</name>
<dbReference type="RefSeq" id="WP_209812044.1">
    <property type="nucleotide sequence ID" value="NZ_JAGGKT010000015.1"/>
</dbReference>
<dbReference type="SUPFAM" id="SSF52788">
    <property type="entry name" value="Phosphotyrosine protein phosphatases I"/>
    <property type="match status" value="1"/>
</dbReference>
<dbReference type="Proteomes" id="UP001519343">
    <property type="component" value="Unassembled WGS sequence"/>
</dbReference>
<evidence type="ECO:0000313" key="8">
    <source>
        <dbReference type="Proteomes" id="UP001519343"/>
    </source>
</evidence>
<dbReference type="PANTHER" id="PTHR11717">
    <property type="entry name" value="LOW MOLECULAR WEIGHT PROTEIN TYROSINE PHOSPHATASE"/>
    <property type="match status" value="1"/>
</dbReference>
<reference evidence="7 8" key="1">
    <citation type="submission" date="2021-03" db="EMBL/GenBank/DDBJ databases">
        <title>Genomic Encyclopedia of Type Strains, Phase IV (KMG-IV): sequencing the most valuable type-strain genomes for metagenomic binning, comparative biology and taxonomic classification.</title>
        <authorList>
            <person name="Goeker M."/>
        </authorList>
    </citation>
    <scope>NUCLEOTIDE SEQUENCE [LARGE SCALE GENOMIC DNA]</scope>
    <source>
        <strain evidence="7 8">DSM 24738</strain>
    </source>
</reference>
<protein>
    <recommendedName>
        <fullName evidence="2">protein-tyrosine-phosphatase</fullName>
        <ecNumber evidence="2">3.1.3.48</ecNumber>
    </recommendedName>
</protein>